<feature type="compositionally biased region" description="Basic and acidic residues" evidence="1">
    <location>
        <begin position="149"/>
        <end position="166"/>
    </location>
</feature>
<proteinExistence type="predicted"/>
<feature type="region of interest" description="Disordered" evidence="1">
    <location>
        <begin position="1"/>
        <end position="26"/>
    </location>
</feature>
<feature type="compositionally biased region" description="Basic and acidic residues" evidence="1">
    <location>
        <begin position="198"/>
        <end position="210"/>
    </location>
</feature>
<feature type="region of interest" description="Disordered" evidence="1">
    <location>
        <begin position="87"/>
        <end position="108"/>
    </location>
</feature>
<reference evidence="2 3" key="1">
    <citation type="submission" date="2024-02" db="EMBL/GenBank/DDBJ databases">
        <authorList>
            <person name="Daric V."/>
            <person name="Darras S."/>
        </authorList>
    </citation>
    <scope>NUCLEOTIDE SEQUENCE [LARGE SCALE GENOMIC DNA]</scope>
</reference>
<comment type="caution">
    <text evidence="2">The sequence shown here is derived from an EMBL/GenBank/DDBJ whole genome shotgun (WGS) entry which is preliminary data.</text>
</comment>
<gene>
    <name evidence="2" type="ORF">CVLEPA_LOCUS14917</name>
</gene>
<dbReference type="Proteomes" id="UP001642483">
    <property type="component" value="Unassembled WGS sequence"/>
</dbReference>
<feature type="region of interest" description="Disordered" evidence="1">
    <location>
        <begin position="128"/>
        <end position="210"/>
    </location>
</feature>
<evidence type="ECO:0000313" key="3">
    <source>
        <dbReference type="Proteomes" id="UP001642483"/>
    </source>
</evidence>
<feature type="compositionally biased region" description="Low complexity" evidence="1">
    <location>
        <begin position="167"/>
        <end position="178"/>
    </location>
</feature>
<keyword evidence="3" id="KW-1185">Reference proteome</keyword>
<dbReference type="PANTHER" id="PTHR37153:SF1">
    <property type="entry name" value="HYPOTHETICAL LOC292874"/>
    <property type="match status" value="1"/>
</dbReference>
<feature type="region of interest" description="Disordered" evidence="1">
    <location>
        <begin position="230"/>
        <end position="331"/>
    </location>
</feature>
<dbReference type="EMBL" id="CAWYQH010000097">
    <property type="protein sequence ID" value="CAK8683902.1"/>
    <property type="molecule type" value="Genomic_DNA"/>
</dbReference>
<protein>
    <submittedName>
        <fullName evidence="2">Uncharacterized protein</fullName>
    </submittedName>
</protein>
<dbReference type="InterPro" id="IPR031746">
    <property type="entry name" value="DUF4732"/>
</dbReference>
<feature type="compositionally biased region" description="Basic and acidic residues" evidence="1">
    <location>
        <begin position="230"/>
        <end position="242"/>
    </location>
</feature>
<feature type="compositionally biased region" description="Basic residues" evidence="1">
    <location>
        <begin position="316"/>
        <end position="328"/>
    </location>
</feature>
<dbReference type="PANTHER" id="PTHR37153">
    <property type="entry name" value="CHROMOSOME 19 C19ORF81 HOMOLOG"/>
    <property type="match status" value="1"/>
</dbReference>
<accession>A0ABP0FWE9</accession>
<feature type="region of interest" description="Disordered" evidence="1">
    <location>
        <begin position="454"/>
        <end position="477"/>
    </location>
</feature>
<dbReference type="Pfam" id="PF15876">
    <property type="entry name" value="DUF4732"/>
    <property type="match status" value="1"/>
</dbReference>
<name>A0ABP0FWE9_CLALP</name>
<sequence>MCSRPSVKKSFKMPGIVSPPNSNDHEERRNILLRARYGTHLQQIRETSKGKLHVVGQSAVKSVRTPAAGHIPVSNRLVAQGQHQVLIKKGKKRDRQNESIAPNQKRYDNDPIVMKEKYLSESPVEMLAKVPPSSPQNFSPQAEPTKFLEGGEKTRFSTTLRAKDKQATTGASASVSAGDIGGETDGNITPKEPNVDLSKPDELNHCNSHTEVHIRSREVKAKSSINEIENRAGVDSLPRDNRSPSYLSYLSNRDRNSSKTSTRRSLDGTTGSKQTLRERNTNRGGHGKTAQDQSQTKRLSHDEGQLENKSSSAIHLGRRRSSLMRKAKSKETIKILQTKESFRDDKGATPSKDELQDLEVKTVRKFLEMPKSKPKHVCFDFPGVDLTYVDVKQAIEEVIPHAFETNKVISVQFENVNVKLGTASRDNRWHIELCDFTTRNKLIKAGLSFKRPKTRHSDNICPETSQRTLSPRNRQFSRQQPRVEIKLYDMVIMEEYKLFLRRTAAEEKLQNVKLLCAGRAHDLLSAML</sequence>
<organism evidence="2 3">
    <name type="scientific">Clavelina lepadiformis</name>
    <name type="common">Light-bulb sea squirt</name>
    <name type="synonym">Ascidia lepadiformis</name>
    <dbReference type="NCBI Taxonomy" id="159417"/>
    <lineage>
        <taxon>Eukaryota</taxon>
        <taxon>Metazoa</taxon>
        <taxon>Chordata</taxon>
        <taxon>Tunicata</taxon>
        <taxon>Ascidiacea</taxon>
        <taxon>Aplousobranchia</taxon>
        <taxon>Clavelinidae</taxon>
        <taxon>Clavelina</taxon>
    </lineage>
</organism>
<feature type="compositionally biased region" description="Basic residues" evidence="1">
    <location>
        <begin position="1"/>
        <end position="11"/>
    </location>
</feature>
<feature type="compositionally biased region" description="Polar residues" evidence="1">
    <location>
        <begin position="462"/>
        <end position="477"/>
    </location>
</feature>
<evidence type="ECO:0000313" key="2">
    <source>
        <dbReference type="EMBL" id="CAK8683902.1"/>
    </source>
</evidence>
<evidence type="ECO:0000256" key="1">
    <source>
        <dbReference type="SAM" id="MobiDB-lite"/>
    </source>
</evidence>